<proteinExistence type="predicted"/>
<dbReference type="Proteomes" id="UP000223025">
    <property type="component" value="Segment"/>
</dbReference>
<organism evidence="1 2">
    <name type="scientific">Agrobacterium phage Atu_ph07</name>
    <dbReference type="NCBI Taxonomy" id="2024264"/>
    <lineage>
        <taxon>Viruses</taxon>
        <taxon>Duplodnaviria</taxon>
        <taxon>Heunggongvirae</taxon>
        <taxon>Uroviricota</taxon>
        <taxon>Caudoviricetes</taxon>
        <taxon>Polybotosvirus</taxon>
        <taxon>Polybotosvirus Atuph07</taxon>
    </lineage>
</organism>
<dbReference type="RefSeq" id="YP_009611894.1">
    <property type="nucleotide sequence ID" value="NC_042013.1"/>
</dbReference>
<reference evidence="1 2" key="1">
    <citation type="submission" date="2017-06" db="EMBL/GenBank/DDBJ databases">
        <authorList>
            <person name="Kim H.J."/>
            <person name="Triplett B.A."/>
        </authorList>
    </citation>
    <scope>NUCLEOTIDE SEQUENCE [LARGE SCALE GENOMIC DNA]</scope>
</reference>
<accession>A0A2L0UZQ7</accession>
<keyword evidence="2" id="KW-1185">Reference proteome</keyword>
<protein>
    <submittedName>
        <fullName evidence="1">Uncharacterized protein</fullName>
    </submittedName>
</protein>
<sequence>MKKPEYYILSPVYPQEGFGFATAAIITCVATGEILSGSGGPSLGISTKIVDALSTPEVKYIVDEDSIDELLTLASGDDVLYDKILSLKGGRK</sequence>
<dbReference type="EMBL" id="MF403008">
    <property type="protein sequence ID" value="AUZ95011.1"/>
    <property type="molecule type" value="Genomic_DNA"/>
</dbReference>
<name>A0A2L0UZQ7_9CAUD</name>
<dbReference type="KEGG" id="vg:40088232"/>
<dbReference type="GeneID" id="40088232"/>
<evidence type="ECO:0000313" key="2">
    <source>
        <dbReference type="Proteomes" id="UP000223025"/>
    </source>
</evidence>
<evidence type="ECO:0000313" key="1">
    <source>
        <dbReference type="EMBL" id="AUZ95011.1"/>
    </source>
</evidence>